<evidence type="ECO:0008006" key="4">
    <source>
        <dbReference type="Google" id="ProtNLM"/>
    </source>
</evidence>
<comment type="caution">
    <text evidence="2">The sequence shown here is derived from an EMBL/GenBank/DDBJ whole genome shotgun (WGS) entry which is preliminary data.</text>
</comment>
<dbReference type="Proteomes" id="UP000649259">
    <property type="component" value="Unassembled WGS sequence"/>
</dbReference>
<evidence type="ECO:0000313" key="2">
    <source>
        <dbReference type="EMBL" id="GHI66023.1"/>
    </source>
</evidence>
<proteinExistence type="predicted"/>
<dbReference type="EMBL" id="BNEB01000006">
    <property type="protein sequence ID" value="GHI66023.1"/>
    <property type="molecule type" value="Genomic_DNA"/>
</dbReference>
<sequence>MKADLCVRNHSPEVISATGNVLCVSCVRQVERHLRTLPGLHRESLHQVSPTARGTNPTRVSGSRRRDHLNISVIDARSRVLAVLESWSDVVAEKAGVAVPGRSVPELARFLAQHLQWFASVPPGADFADELESLVAEVRGTIDPGPGGAGALVRACVVDGCGGTISVSPGSGGAVGASSIGCSSGHSWEMPEWLELRQLMERQRKGVRA</sequence>
<keyword evidence="3" id="KW-1185">Reference proteome</keyword>
<evidence type="ECO:0000256" key="1">
    <source>
        <dbReference type="SAM" id="MobiDB-lite"/>
    </source>
</evidence>
<reference evidence="3" key="1">
    <citation type="submission" date="2023-07" db="EMBL/GenBank/DDBJ databases">
        <title>Whole genome shotgun sequence of Streptomyces cacaoi subsp. asoensis NBRC 13813.</title>
        <authorList>
            <person name="Komaki H."/>
            <person name="Tamura T."/>
        </authorList>
    </citation>
    <scope>NUCLEOTIDE SEQUENCE [LARGE SCALE GENOMIC DNA]</scope>
    <source>
        <strain evidence="3">NBRC 13813</strain>
    </source>
</reference>
<gene>
    <name evidence="2" type="ORF">Saso_76730</name>
</gene>
<feature type="region of interest" description="Disordered" evidence="1">
    <location>
        <begin position="45"/>
        <end position="64"/>
    </location>
</feature>
<accession>A0ABQ3SD15</accession>
<protein>
    <recommendedName>
        <fullName evidence="4">HMA domain-containing protein</fullName>
    </recommendedName>
</protein>
<organism evidence="2 3">
    <name type="scientific">Streptomyces asoensis</name>
    <dbReference type="NCBI Taxonomy" id="249586"/>
    <lineage>
        <taxon>Bacteria</taxon>
        <taxon>Bacillati</taxon>
        <taxon>Actinomycetota</taxon>
        <taxon>Actinomycetes</taxon>
        <taxon>Kitasatosporales</taxon>
        <taxon>Streptomycetaceae</taxon>
        <taxon>Streptomyces</taxon>
    </lineage>
</organism>
<evidence type="ECO:0000313" key="3">
    <source>
        <dbReference type="Proteomes" id="UP000649259"/>
    </source>
</evidence>
<name>A0ABQ3SD15_9ACTN</name>
<feature type="compositionally biased region" description="Polar residues" evidence="1">
    <location>
        <begin position="46"/>
        <end position="61"/>
    </location>
</feature>